<evidence type="ECO:0000313" key="4">
    <source>
        <dbReference type="Proteomes" id="UP000008493"/>
    </source>
</evidence>
<name>K5W3I5_AGABU</name>
<dbReference type="KEGG" id="abp:AGABI1DRAFT106090"/>
<dbReference type="RefSeq" id="XP_007328794.1">
    <property type="nucleotide sequence ID" value="XM_007328732.1"/>
</dbReference>
<dbReference type="Proteomes" id="UP000008493">
    <property type="component" value="Unassembled WGS sequence"/>
</dbReference>
<protein>
    <submittedName>
        <fullName evidence="3">Uncharacterized protein</fullName>
    </submittedName>
</protein>
<feature type="compositionally biased region" description="Polar residues" evidence="2">
    <location>
        <begin position="1"/>
        <end position="15"/>
    </location>
</feature>
<organism evidence="3 4">
    <name type="scientific">Agaricus bisporus var. burnettii (strain JB137-S8 / ATCC MYA-4627 / FGSC 10392)</name>
    <name type="common">White button mushroom</name>
    <dbReference type="NCBI Taxonomy" id="597362"/>
    <lineage>
        <taxon>Eukaryota</taxon>
        <taxon>Fungi</taxon>
        <taxon>Dikarya</taxon>
        <taxon>Basidiomycota</taxon>
        <taxon>Agaricomycotina</taxon>
        <taxon>Agaricomycetes</taxon>
        <taxon>Agaricomycetidae</taxon>
        <taxon>Agaricales</taxon>
        <taxon>Agaricineae</taxon>
        <taxon>Agaricaceae</taxon>
        <taxon>Agaricus</taxon>
    </lineage>
</organism>
<dbReference type="eggNOG" id="ENOG502QY89">
    <property type="taxonomic scope" value="Eukaryota"/>
</dbReference>
<dbReference type="EMBL" id="JH971388">
    <property type="protein sequence ID" value="EKM81359.1"/>
    <property type="molecule type" value="Genomic_DNA"/>
</dbReference>
<sequence length="394" mass="43778">MFNAVTSPRRSNAHTSSEHRSPRKRISQAFTNIPNRISKAFTSNREPARDPELEELETQVKRLQEEEEGLNTRLHELESELGDTKWKQENEVKEYERITKELAVAQKFLSTADSLSQADVVQAAESLNEEIFQLTSILADQIQLGDKELRADYQARFRQKISALGPAFLDGIIPLELDDPLAIQIGWQAILASWCCDIVQAWVLRGLGKQGINKVIDDAYQGVTTQNGQAIGGRWRSMLLQVAGEVSSDIREELVQLVIPALIALPVVCGYINSQKPHEDLGNAFHQRIGHLLDKCLNLRKKVGEEFTSADIRPYLIASGDVYDPERADLEYEDERNAAPNNEGEIIACSLGQAKFGWQVLGDKGADIEAQGSSSKDSKGNYGALAGVRMIIPL</sequence>
<dbReference type="HOGENOM" id="CLU_700122_0_0_1"/>
<proteinExistence type="predicted"/>
<evidence type="ECO:0000256" key="2">
    <source>
        <dbReference type="SAM" id="MobiDB-lite"/>
    </source>
</evidence>
<dbReference type="InParanoid" id="K5W3I5"/>
<feature type="coiled-coil region" evidence="1">
    <location>
        <begin position="53"/>
        <end position="80"/>
    </location>
</feature>
<dbReference type="GeneID" id="18822235"/>
<dbReference type="OMA" id="TEQHLCH"/>
<reference evidence="4" key="1">
    <citation type="journal article" date="2012" name="Proc. Natl. Acad. Sci. U.S.A.">
        <title>Genome sequence of the button mushroom Agaricus bisporus reveals mechanisms governing adaptation to a humic-rich ecological niche.</title>
        <authorList>
            <person name="Morin E."/>
            <person name="Kohler A."/>
            <person name="Baker A.R."/>
            <person name="Foulongne-Oriol M."/>
            <person name="Lombard V."/>
            <person name="Nagy L.G."/>
            <person name="Ohm R.A."/>
            <person name="Patyshakuliyeva A."/>
            <person name="Brun A."/>
            <person name="Aerts A.L."/>
            <person name="Bailey A.M."/>
            <person name="Billette C."/>
            <person name="Coutinho P.M."/>
            <person name="Deakin G."/>
            <person name="Doddapaneni H."/>
            <person name="Floudas D."/>
            <person name="Grimwood J."/>
            <person name="Hilden K."/>
            <person name="Kuees U."/>
            <person name="LaButti K.M."/>
            <person name="Lapidus A."/>
            <person name="Lindquist E.A."/>
            <person name="Lucas S.M."/>
            <person name="Murat C."/>
            <person name="Riley R.W."/>
            <person name="Salamov A.A."/>
            <person name="Schmutz J."/>
            <person name="Subramanian V."/>
            <person name="Woesten H.A.B."/>
            <person name="Xu J."/>
            <person name="Eastwood D.C."/>
            <person name="Foster G.D."/>
            <person name="Sonnenberg A.S."/>
            <person name="Cullen D."/>
            <person name="de Vries R.P."/>
            <person name="Lundell T."/>
            <person name="Hibbett D.S."/>
            <person name="Henrissat B."/>
            <person name="Burton K.S."/>
            <person name="Kerrigan R.W."/>
            <person name="Challen M.P."/>
            <person name="Grigoriev I.V."/>
            <person name="Martin F."/>
        </authorList>
    </citation>
    <scope>NUCLEOTIDE SEQUENCE [LARGE SCALE GENOMIC DNA]</scope>
    <source>
        <strain evidence="4">JB137-S8 / ATCC MYA-4627 / FGSC 10392</strain>
    </source>
</reference>
<keyword evidence="4" id="KW-1185">Reference proteome</keyword>
<keyword evidence="1" id="KW-0175">Coiled coil</keyword>
<accession>K5W3I5</accession>
<dbReference type="OrthoDB" id="3222645at2759"/>
<evidence type="ECO:0000313" key="3">
    <source>
        <dbReference type="EMBL" id="EKM81359.1"/>
    </source>
</evidence>
<dbReference type="AlphaFoldDB" id="K5W3I5"/>
<feature type="region of interest" description="Disordered" evidence="2">
    <location>
        <begin position="1"/>
        <end position="28"/>
    </location>
</feature>
<evidence type="ECO:0000256" key="1">
    <source>
        <dbReference type="SAM" id="Coils"/>
    </source>
</evidence>
<gene>
    <name evidence="3" type="ORF">AGABI1DRAFT_106090</name>
</gene>